<protein>
    <recommendedName>
        <fullName evidence="4">SH3b domain-containing protein</fullName>
    </recommendedName>
</protein>
<evidence type="ECO:0000313" key="2">
    <source>
        <dbReference type="EMBL" id="AXB46946.1"/>
    </source>
</evidence>
<dbReference type="KEGG" id="aab:A4R43_34600"/>
<dbReference type="AlphaFoldDB" id="A0A344LFX2"/>
<name>A0A344LFX2_9PSEU</name>
<evidence type="ECO:0000256" key="1">
    <source>
        <dbReference type="SAM" id="Phobius"/>
    </source>
</evidence>
<evidence type="ECO:0008006" key="4">
    <source>
        <dbReference type="Google" id="ProtNLM"/>
    </source>
</evidence>
<proteinExistence type="predicted"/>
<keyword evidence="3" id="KW-1185">Reference proteome</keyword>
<evidence type="ECO:0000313" key="3">
    <source>
        <dbReference type="Proteomes" id="UP000250434"/>
    </source>
</evidence>
<accession>A0A344LFX2</accession>
<keyword evidence="1" id="KW-0812">Transmembrane</keyword>
<keyword evidence="1" id="KW-0472">Membrane</keyword>
<organism evidence="2 3">
    <name type="scientific">Amycolatopsis albispora</name>
    <dbReference type="NCBI Taxonomy" id="1804986"/>
    <lineage>
        <taxon>Bacteria</taxon>
        <taxon>Bacillati</taxon>
        <taxon>Actinomycetota</taxon>
        <taxon>Actinomycetes</taxon>
        <taxon>Pseudonocardiales</taxon>
        <taxon>Pseudonocardiaceae</taxon>
        <taxon>Amycolatopsis</taxon>
    </lineage>
</organism>
<dbReference type="RefSeq" id="WP_205215131.1">
    <property type="nucleotide sequence ID" value="NZ_CP015163.1"/>
</dbReference>
<dbReference type="EMBL" id="CP015163">
    <property type="protein sequence ID" value="AXB46946.1"/>
    <property type="molecule type" value="Genomic_DNA"/>
</dbReference>
<sequence>MVLGIPKKVLIAIAVVVGIGIIYVMGADKRASEASGGSGPTGCRMSVTADILNVRSAPAENAEIVGKFKQDAETDAHPVVQNGFRKIDENRWAAAEFLKPLAGANCG</sequence>
<feature type="transmembrane region" description="Helical" evidence="1">
    <location>
        <begin position="9"/>
        <end position="26"/>
    </location>
</feature>
<dbReference type="Proteomes" id="UP000250434">
    <property type="component" value="Chromosome"/>
</dbReference>
<keyword evidence="1" id="KW-1133">Transmembrane helix</keyword>
<gene>
    <name evidence="2" type="ORF">A4R43_34600</name>
</gene>
<reference evidence="2 3" key="1">
    <citation type="submission" date="2016-04" db="EMBL/GenBank/DDBJ databases">
        <title>Complete genome sequence and analysis of deep-sea sediment isolate, Amycolatopsis sp. WP1.</title>
        <authorList>
            <person name="Wang H."/>
            <person name="Chen S."/>
            <person name="Wu Q."/>
        </authorList>
    </citation>
    <scope>NUCLEOTIDE SEQUENCE [LARGE SCALE GENOMIC DNA]</scope>
    <source>
        <strain evidence="2 3">WP1</strain>
    </source>
</reference>